<organism evidence="3 4">
    <name type="scientific">Kitasatospora aureofaciens</name>
    <name type="common">Streptomyces aureofaciens</name>
    <dbReference type="NCBI Taxonomy" id="1894"/>
    <lineage>
        <taxon>Bacteria</taxon>
        <taxon>Bacillati</taxon>
        <taxon>Actinomycetota</taxon>
        <taxon>Actinomycetes</taxon>
        <taxon>Kitasatosporales</taxon>
        <taxon>Streptomycetaceae</taxon>
        <taxon>Kitasatospora</taxon>
    </lineage>
</organism>
<reference evidence="2" key="1">
    <citation type="journal article" date="2014" name="Int. J. Syst. Evol. Microbiol.">
        <title>Complete genome sequence of Corynebacterium casei LMG S-19264T (=DSM 44701T), isolated from a smear-ripened cheese.</title>
        <authorList>
            <consortium name="US DOE Joint Genome Institute (JGI-PGF)"/>
            <person name="Walter F."/>
            <person name="Albersmeier A."/>
            <person name="Kalinowski J."/>
            <person name="Ruckert C."/>
        </authorList>
    </citation>
    <scope>NUCLEOTIDE SEQUENCE</scope>
    <source>
        <strain evidence="2">JCM 4434</strain>
    </source>
</reference>
<reference evidence="3" key="4">
    <citation type="submission" date="2016-08" db="EMBL/GenBank/DDBJ databases">
        <title>Sequencing, Assembly and Comparative Genomics of S. aureofaciens ATCC 10762.</title>
        <authorList>
            <person name="Gradnigo J.S."/>
            <person name="Johnson N."/>
            <person name="Somerville G.A."/>
        </authorList>
    </citation>
    <scope>NUCLEOTIDE SEQUENCE [LARGE SCALE GENOMIC DNA]</scope>
    <source>
        <strain evidence="3">ATCC 10762</strain>
    </source>
</reference>
<comment type="caution">
    <text evidence="3">The sequence shown here is derived from an EMBL/GenBank/DDBJ whole genome shotgun (WGS) entry which is preliminary data.</text>
</comment>
<dbReference type="SUPFAM" id="SSF54518">
    <property type="entry name" value="Tubby C-terminal domain-like"/>
    <property type="match status" value="1"/>
</dbReference>
<dbReference type="InterPro" id="IPR007612">
    <property type="entry name" value="LOR"/>
</dbReference>
<dbReference type="RefSeq" id="WP_030290368.1">
    <property type="nucleotide sequence ID" value="NZ_BMUB01000003.1"/>
</dbReference>
<keyword evidence="4" id="KW-1185">Reference proteome</keyword>
<dbReference type="Gene3D" id="2.40.160.200">
    <property type="entry name" value="LURP1-related"/>
    <property type="match status" value="1"/>
</dbReference>
<dbReference type="Proteomes" id="UP000037395">
    <property type="component" value="Unassembled WGS sequence"/>
</dbReference>
<accession>A0A8H9LJ10</accession>
<proteinExistence type="inferred from homology"/>
<dbReference type="EMBL" id="JPRF03000044">
    <property type="protein sequence ID" value="OEV34546.1"/>
    <property type="molecule type" value="Genomic_DNA"/>
</dbReference>
<dbReference type="InterPro" id="IPR038595">
    <property type="entry name" value="LOR_sf"/>
</dbReference>
<dbReference type="AlphaFoldDB" id="A0A1E7N1J6"/>
<sequence length="162" mass="18534">MRYLVREKLFAVGDDYWIEDDRGHKAYLVDGKVLRLRHTFELKDAHGRVVAVVKEKMLAVRDAMKIEDADGEVVATVREKLFTPFRDKYLVELASGGELRIHGDLIDKDYRIENQHGDRLARISRKWFRVRDTYGVEIADGADTGLLLAVAACVDHLAAEEH</sequence>
<dbReference type="InterPro" id="IPR025659">
    <property type="entry name" value="Tubby-like_C"/>
</dbReference>
<evidence type="ECO:0000313" key="2">
    <source>
        <dbReference type="EMBL" id="GGU67179.1"/>
    </source>
</evidence>
<dbReference type="KEGG" id="kau:B6264_10750"/>
<dbReference type="GeneID" id="97484940"/>
<dbReference type="Proteomes" id="UP000610124">
    <property type="component" value="Unassembled WGS sequence"/>
</dbReference>
<evidence type="ECO:0000313" key="3">
    <source>
        <dbReference type="EMBL" id="OEV34546.1"/>
    </source>
</evidence>
<dbReference type="OrthoDB" id="4863874at2"/>
<dbReference type="EMBL" id="BMUB01000003">
    <property type="protein sequence ID" value="GGU67179.1"/>
    <property type="molecule type" value="Genomic_DNA"/>
</dbReference>
<protein>
    <recommendedName>
        <fullName evidence="5">LURP-one-related family protein</fullName>
    </recommendedName>
</protein>
<evidence type="ECO:0000313" key="4">
    <source>
        <dbReference type="Proteomes" id="UP000037395"/>
    </source>
</evidence>
<reference evidence="4" key="3">
    <citation type="submission" date="2016-08" db="EMBL/GenBank/DDBJ databases">
        <title>Sequencing, assembly and comparative genomics of S. aureofaciens ATCC 10762.</title>
        <authorList>
            <person name="Gradnigo J.S."/>
            <person name="Johnson N."/>
            <person name="Somerville G.A."/>
        </authorList>
    </citation>
    <scope>NUCLEOTIDE SEQUENCE [LARGE SCALE GENOMIC DNA]</scope>
    <source>
        <strain evidence="4">ATCC 10762 / DSM 40127 / CCM 3239 / JCM 4008 / LMG 5968 / NBRC 12843 / NCIMB 8234 / A-377</strain>
    </source>
</reference>
<name>A0A1E7N1J6_KITAU</name>
<accession>A0A1E7N1J6</accession>
<comment type="similarity">
    <text evidence="1">Belongs to the LOR family.</text>
</comment>
<gene>
    <name evidence="2" type="ORF">GCM10010502_17870</name>
    <name evidence="3" type="ORF">HS99_0035230</name>
</gene>
<evidence type="ECO:0008006" key="5">
    <source>
        <dbReference type="Google" id="ProtNLM"/>
    </source>
</evidence>
<reference evidence="3 4" key="2">
    <citation type="submission" date="2014-07" db="EMBL/GenBank/DDBJ databases">
        <authorList>
            <person name="Zhang J.E."/>
            <person name="Yang H."/>
            <person name="Guo J."/>
            <person name="Deng Z."/>
            <person name="Luo H."/>
            <person name="Luo M."/>
            <person name="Zhao B."/>
        </authorList>
    </citation>
    <scope>NUCLEOTIDE SEQUENCE [LARGE SCALE GENOMIC DNA]</scope>
    <source>
        <strain evidence="3">ATCC 10762</strain>
        <strain evidence="4">ATCC 10762 / DSM 40127 / CCM 3239 / JCM 4008 / LMG 5968 / NBRC 12843 / NCIMB 8234 / A-377</strain>
    </source>
</reference>
<dbReference type="Pfam" id="PF04525">
    <property type="entry name" value="LOR"/>
    <property type="match status" value="1"/>
</dbReference>
<evidence type="ECO:0000256" key="1">
    <source>
        <dbReference type="ARBA" id="ARBA00005437"/>
    </source>
</evidence>
<reference evidence="2" key="5">
    <citation type="submission" date="2020-09" db="EMBL/GenBank/DDBJ databases">
        <authorList>
            <person name="Sun Q."/>
            <person name="Ohkuma M."/>
        </authorList>
    </citation>
    <scope>NUCLEOTIDE SEQUENCE</scope>
    <source>
        <strain evidence="2">JCM 4434</strain>
    </source>
</reference>